<evidence type="ECO:0000313" key="1">
    <source>
        <dbReference type="EMBL" id="CAG8461605.1"/>
    </source>
</evidence>
<evidence type="ECO:0000313" key="2">
    <source>
        <dbReference type="Proteomes" id="UP000789366"/>
    </source>
</evidence>
<comment type="caution">
    <text evidence="1">The sequence shown here is derived from an EMBL/GenBank/DDBJ whole genome shotgun (WGS) entry which is preliminary data.</text>
</comment>
<dbReference type="EMBL" id="CAJVPW010000661">
    <property type="protein sequence ID" value="CAG8461605.1"/>
    <property type="molecule type" value="Genomic_DNA"/>
</dbReference>
<gene>
    <name evidence="1" type="ORF">SPELUC_LOCUS1284</name>
</gene>
<accession>A0ACA9K9Y6</accession>
<protein>
    <submittedName>
        <fullName evidence="1">4271_t:CDS:1</fullName>
    </submittedName>
</protein>
<organism evidence="1 2">
    <name type="scientific">Cetraspora pellucida</name>
    <dbReference type="NCBI Taxonomy" id="1433469"/>
    <lineage>
        <taxon>Eukaryota</taxon>
        <taxon>Fungi</taxon>
        <taxon>Fungi incertae sedis</taxon>
        <taxon>Mucoromycota</taxon>
        <taxon>Glomeromycotina</taxon>
        <taxon>Glomeromycetes</taxon>
        <taxon>Diversisporales</taxon>
        <taxon>Gigasporaceae</taxon>
        <taxon>Cetraspora</taxon>
    </lineage>
</organism>
<feature type="non-terminal residue" evidence="1">
    <location>
        <position position="1"/>
    </location>
</feature>
<name>A0ACA9K9Y6_9GLOM</name>
<dbReference type="Proteomes" id="UP000789366">
    <property type="component" value="Unassembled WGS sequence"/>
</dbReference>
<proteinExistence type="predicted"/>
<keyword evidence="2" id="KW-1185">Reference proteome</keyword>
<reference evidence="1" key="1">
    <citation type="submission" date="2021-06" db="EMBL/GenBank/DDBJ databases">
        <authorList>
            <person name="Kallberg Y."/>
            <person name="Tangrot J."/>
            <person name="Rosling A."/>
        </authorList>
    </citation>
    <scope>NUCLEOTIDE SEQUENCE</scope>
    <source>
        <strain evidence="1">28 12/20/2015</strain>
    </source>
</reference>
<sequence length="48" mass="5844">NNIKSEELEYVVMSIEEVQYIMDLKTVELEKRDVDEVNFLRKMNTLFF</sequence>